<evidence type="ECO:0000256" key="4">
    <source>
        <dbReference type="PROSITE-ProRule" id="PRU00284"/>
    </source>
</evidence>
<comment type="subcellular location">
    <subcellularLocation>
        <location evidence="1">Membrane</location>
    </subcellularLocation>
</comment>
<dbReference type="Gene3D" id="1.10.287.950">
    <property type="entry name" value="Methyl-accepting chemotaxis protein"/>
    <property type="match status" value="1"/>
</dbReference>
<feature type="transmembrane region" description="Helical" evidence="5">
    <location>
        <begin position="41"/>
        <end position="57"/>
    </location>
</feature>
<dbReference type="RefSeq" id="WP_184025023.1">
    <property type="nucleotide sequence ID" value="NZ_JACIJJ010000001.1"/>
</dbReference>
<dbReference type="SUPFAM" id="SSF58104">
    <property type="entry name" value="Methyl-accepting chemotaxis protein (MCP) signaling domain"/>
    <property type="match status" value="1"/>
</dbReference>
<dbReference type="CDD" id="cd11386">
    <property type="entry name" value="MCP_signal"/>
    <property type="match status" value="1"/>
</dbReference>
<dbReference type="AlphaFoldDB" id="A0A7W9EH02"/>
<dbReference type="PANTHER" id="PTHR43531">
    <property type="entry name" value="PROTEIN ICFG"/>
    <property type="match status" value="1"/>
</dbReference>
<keyword evidence="5" id="KW-1133">Transmembrane helix</keyword>
<keyword evidence="9" id="KW-1185">Reference proteome</keyword>
<dbReference type="Proteomes" id="UP000557739">
    <property type="component" value="Unassembled WGS sequence"/>
</dbReference>
<dbReference type="GO" id="GO:0004888">
    <property type="term" value="F:transmembrane signaling receptor activity"/>
    <property type="evidence" value="ECO:0007669"/>
    <property type="project" value="InterPro"/>
</dbReference>
<keyword evidence="5" id="KW-0812">Transmembrane</keyword>
<dbReference type="GO" id="GO:0016020">
    <property type="term" value="C:membrane"/>
    <property type="evidence" value="ECO:0007669"/>
    <property type="project" value="UniProtKB-SubCell"/>
</dbReference>
<evidence type="ECO:0000259" key="6">
    <source>
        <dbReference type="PROSITE" id="PS50111"/>
    </source>
</evidence>
<evidence type="ECO:0000313" key="8">
    <source>
        <dbReference type="EMBL" id="MBB5697647.1"/>
    </source>
</evidence>
<proteinExistence type="inferred from homology"/>
<evidence type="ECO:0000256" key="5">
    <source>
        <dbReference type="SAM" id="Phobius"/>
    </source>
</evidence>
<comment type="similarity">
    <text evidence="3">Belongs to the methyl-accepting chemotaxis (MCP) protein family.</text>
</comment>
<feature type="domain" description="Methyl-accepting transducer" evidence="6">
    <location>
        <begin position="175"/>
        <end position="404"/>
    </location>
</feature>
<comment type="caution">
    <text evidence="8">The sequence shown here is derived from an EMBL/GenBank/DDBJ whole genome shotgun (WGS) entry which is preliminary data.</text>
</comment>
<name>A0A7W9EH02_9SPHN</name>
<keyword evidence="4" id="KW-0807">Transducer</keyword>
<protein>
    <submittedName>
        <fullName evidence="8">Methyl-accepting chemotaxis protein</fullName>
    </submittedName>
</protein>
<evidence type="ECO:0000256" key="2">
    <source>
        <dbReference type="ARBA" id="ARBA00022500"/>
    </source>
</evidence>
<dbReference type="InterPro" id="IPR004090">
    <property type="entry name" value="Chemotax_Me-accpt_rcpt"/>
</dbReference>
<dbReference type="GO" id="GO:0007165">
    <property type="term" value="P:signal transduction"/>
    <property type="evidence" value="ECO:0007669"/>
    <property type="project" value="UniProtKB-KW"/>
</dbReference>
<sequence>MIDTFQKHAPIRKKFDILTAVSGAIAAFQTLMTLLAGGFTLPFWITAGAAIVVVVVMRQAKRLICDPYVDTVVRMEGLAAGNLDGPIYYTEHTDCVGRLTKAMAVFRDNALAMQQSDVVLKIVVPELTVALRHLKQGDLTYRIGTTFGETHDVLRDDFNSTMTELQDLLRRVSEAAGNVHSGASEIRLASDDLSVRTEQQAARLEDGAAAMRDVTAIVEATAQNAAAVGVQIAETNVAANEGGAVVRRAIDAMGEIESSAQEITKIINVIDGIAFQTNLLALNAGVEAARAGDAGKGFAVVANEVRALAQRSAEAAKEISGLITASTTGVANGAALVGETGRMLDRISARVSEINERIGEISISAKAQAEQLVQVNTSVGEMDKMTQQNAAMVEESTAAARSLAEEANALSALVQRFQTGTPPIVIEQRTRAPRPARTMAPTQGNAALKMLEDEWSAF</sequence>
<dbReference type="Pfam" id="PF00015">
    <property type="entry name" value="MCPsignal"/>
    <property type="match status" value="1"/>
</dbReference>
<dbReference type="InterPro" id="IPR004089">
    <property type="entry name" value="MCPsignal_dom"/>
</dbReference>
<dbReference type="InterPro" id="IPR051310">
    <property type="entry name" value="MCP_chemotaxis"/>
</dbReference>
<evidence type="ECO:0000256" key="3">
    <source>
        <dbReference type="ARBA" id="ARBA00029447"/>
    </source>
</evidence>
<dbReference type="SMART" id="SM00283">
    <property type="entry name" value="MA"/>
    <property type="match status" value="1"/>
</dbReference>
<dbReference type="PANTHER" id="PTHR43531:SF11">
    <property type="entry name" value="METHYL-ACCEPTING CHEMOTAXIS PROTEIN 3"/>
    <property type="match status" value="1"/>
</dbReference>
<evidence type="ECO:0000313" key="9">
    <source>
        <dbReference type="Proteomes" id="UP000557739"/>
    </source>
</evidence>
<evidence type="ECO:0000256" key="1">
    <source>
        <dbReference type="ARBA" id="ARBA00004370"/>
    </source>
</evidence>
<keyword evidence="5" id="KW-0472">Membrane</keyword>
<feature type="domain" description="HAMP" evidence="7">
    <location>
        <begin position="126"/>
        <end position="170"/>
    </location>
</feature>
<gene>
    <name evidence="8" type="ORF">FHR19_000972</name>
</gene>
<dbReference type="PRINTS" id="PR00260">
    <property type="entry name" value="CHEMTRNSDUCR"/>
</dbReference>
<dbReference type="PROSITE" id="PS50111">
    <property type="entry name" value="CHEMOTAXIS_TRANSDUC_2"/>
    <property type="match status" value="1"/>
</dbReference>
<dbReference type="FunFam" id="1.10.287.950:FF:000001">
    <property type="entry name" value="Methyl-accepting chemotaxis sensory transducer"/>
    <property type="match status" value="1"/>
</dbReference>
<organism evidence="8 9">
    <name type="scientific">Sphingomonas yantingensis</name>
    <dbReference type="NCBI Taxonomy" id="1241761"/>
    <lineage>
        <taxon>Bacteria</taxon>
        <taxon>Pseudomonadati</taxon>
        <taxon>Pseudomonadota</taxon>
        <taxon>Alphaproteobacteria</taxon>
        <taxon>Sphingomonadales</taxon>
        <taxon>Sphingomonadaceae</taxon>
        <taxon>Sphingomonas</taxon>
    </lineage>
</organism>
<dbReference type="EMBL" id="JACIJJ010000001">
    <property type="protein sequence ID" value="MBB5697647.1"/>
    <property type="molecule type" value="Genomic_DNA"/>
</dbReference>
<reference evidence="8 9" key="1">
    <citation type="submission" date="2020-08" db="EMBL/GenBank/DDBJ databases">
        <title>Genomic Encyclopedia of Type Strains, Phase IV (KMG-IV): sequencing the most valuable type-strain genomes for metagenomic binning, comparative biology and taxonomic classification.</title>
        <authorList>
            <person name="Goeker M."/>
        </authorList>
    </citation>
    <scope>NUCLEOTIDE SEQUENCE [LARGE SCALE GENOMIC DNA]</scope>
    <source>
        <strain evidence="8 9">DSM 27244</strain>
    </source>
</reference>
<evidence type="ECO:0000259" key="7">
    <source>
        <dbReference type="PROSITE" id="PS50885"/>
    </source>
</evidence>
<dbReference type="GO" id="GO:0006935">
    <property type="term" value="P:chemotaxis"/>
    <property type="evidence" value="ECO:0007669"/>
    <property type="project" value="UniProtKB-KW"/>
</dbReference>
<keyword evidence="2" id="KW-0145">Chemotaxis</keyword>
<dbReference type="InterPro" id="IPR003660">
    <property type="entry name" value="HAMP_dom"/>
</dbReference>
<dbReference type="PROSITE" id="PS50885">
    <property type="entry name" value="HAMP"/>
    <property type="match status" value="1"/>
</dbReference>
<accession>A0A7W9EH02</accession>